<dbReference type="PROSITE" id="PS50850">
    <property type="entry name" value="MFS"/>
    <property type="match status" value="1"/>
</dbReference>
<feature type="transmembrane region" description="Helical" evidence="6">
    <location>
        <begin position="378"/>
        <end position="400"/>
    </location>
</feature>
<dbReference type="OrthoDB" id="783189at2"/>
<dbReference type="STRING" id="1346330.M472_21475"/>
<keyword evidence="3 6" id="KW-0812">Transmembrane</keyword>
<protein>
    <recommendedName>
        <fullName evidence="7">Major facilitator superfamily (MFS) profile domain-containing protein</fullName>
    </recommendedName>
</protein>
<dbReference type="InterPro" id="IPR036259">
    <property type="entry name" value="MFS_trans_sf"/>
</dbReference>
<evidence type="ECO:0000259" key="7">
    <source>
        <dbReference type="PROSITE" id="PS50850"/>
    </source>
</evidence>
<feature type="transmembrane region" description="Helical" evidence="6">
    <location>
        <begin position="212"/>
        <end position="239"/>
    </location>
</feature>
<evidence type="ECO:0000256" key="1">
    <source>
        <dbReference type="ARBA" id="ARBA00004141"/>
    </source>
</evidence>
<accession>U2J8R1</accession>
<dbReference type="PATRIC" id="fig|1346330.5.peg.260"/>
<dbReference type="eggNOG" id="COG2271">
    <property type="taxonomic scope" value="Bacteria"/>
</dbReference>
<proteinExistence type="predicted"/>
<feature type="transmembrane region" description="Helical" evidence="6">
    <location>
        <begin position="351"/>
        <end position="372"/>
    </location>
</feature>
<dbReference type="EMBL" id="ATDL01000002">
    <property type="protein sequence ID" value="ERJ61329.1"/>
    <property type="molecule type" value="Genomic_DNA"/>
</dbReference>
<keyword evidence="5 6" id="KW-0472">Membrane</keyword>
<dbReference type="AlphaFoldDB" id="U2J8R1"/>
<organism evidence="8 9">
    <name type="scientific">Sphingobacterium paucimobilis HER1398</name>
    <dbReference type="NCBI Taxonomy" id="1346330"/>
    <lineage>
        <taxon>Bacteria</taxon>
        <taxon>Pseudomonadati</taxon>
        <taxon>Bacteroidota</taxon>
        <taxon>Sphingobacteriia</taxon>
        <taxon>Sphingobacteriales</taxon>
        <taxon>Sphingobacteriaceae</taxon>
        <taxon>Sphingobacterium</taxon>
    </lineage>
</organism>
<evidence type="ECO:0000313" key="8">
    <source>
        <dbReference type="EMBL" id="ERJ61329.1"/>
    </source>
</evidence>
<gene>
    <name evidence="8" type="ORF">M472_21475</name>
</gene>
<dbReference type="PANTHER" id="PTHR23505">
    <property type="entry name" value="SPINSTER"/>
    <property type="match status" value="1"/>
</dbReference>
<name>U2J8R1_9SPHI</name>
<sequence>MVNTEKTGYKWEVLALLWVAFLFNQADRQVFNIVLPLLREDLGLTDVGVGAIATLFNLVYALFVPIAGYVGDRYSKKWIVVASILFWSAATLSTGFATGLVMLILLRSIATGGGEAFFGPPNYSLLAQYHTKTRAFAMSIHQTSYYLGIILSGLAASYIAERWGWRYSFYIFGLLGLIHGIVMIFRLKDKPVEANNAVSQEKMPSLLDGFKIVFGTPTALILTIGFSCLIFGLTGYLTWMPTYLYENFSLSLSQAGFHSMVYTHVFAFIGVILAGKLSDKLAVKDKRYRILLQSMGLLLACPFIILMGNAQSLTWIYIGFAGFGFMRAFFDANTYSVLYDVVPARYHSSASGVMIMTGFFIGSFSPVVLGYIKPIFGLSMGFSFLAGVWIFGAIVLWVAYRFYMKRDLAKVETC</sequence>
<feature type="transmembrane region" description="Helical" evidence="6">
    <location>
        <begin position="290"/>
        <end position="308"/>
    </location>
</feature>
<feature type="transmembrane region" description="Helical" evidence="6">
    <location>
        <begin position="52"/>
        <end position="71"/>
    </location>
</feature>
<dbReference type="SUPFAM" id="SSF103473">
    <property type="entry name" value="MFS general substrate transporter"/>
    <property type="match status" value="1"/>
</dbReference>
<comment type="subcellular location">
    <subcellularLocation>
        <location evidence="1">Membrane</location>
        <topology evidence="1">Multi-pass membrane protein</topology>
    </subcellularLocation>
</comment>
<dbReference type="Proteomes" id="UP000016584">
    <property type="component" value="Unassembled WGS sequence"/>
</dbReference>
<dbReference type="Gene3D" id="1.20.1250.20">
    <property type="entry name" value="MFS general substrate transporter like domains"/>
    <property type="match status" value="2"/>
</dbReference>
<dbReference type="Pfam" id="PF07690">
    <property type="entry name" value="MFS_1"/>
    <property type="match status" value="1"/>
</dbReference>
<keyword evidence="2" id="KW-0813">Transport</keyword>
<dbReference type="InterPro" id="IPR011701">
    <property type="entry name" value="MFS"/>
</dbReference>
<feature type="domain" description="Major facilitator superfamily (MFS) profile" evidence="7">
    <location>
        <begin position="13"/>
        <end position="404"/>
    </location>
</feature>
<dbReference type="GO" id="GO:0022857">
    <property type="term" value="F:transmembrane transporter activity"/>
    <property type="evidence" value="ECO:0007669"/>
    <property type="project" value="InterPro"/>
</dbReference>
<dbReference type="InterPro" id="IPR020846">
    <property type="entry name" value="MFS_dom"/>
</dbReference>
<dbReference type="RefSeq" id="WP_021068455.1">
    <property type="nucleotide sequence ID" value="NZ_ATDL01000002.1"/>
</dbReference>
<keyword evidence="9" id="KW-1185">Reference proteome</keyword>
<comment type="caution">
    <text evidence="8">The sequence shown here is derived from an EMBL/GenBank/DDBJ whole genome shotgun (WGS) entry which is preliminary data.</text>
</comment>
<evidence type="ECO:0000256" key="3">
    <source>
        <dbReference type="ARBA" id="ARBA00022692"/>
    </source>
</evidence>
<evidence type="ECO:0000256" key="2">
    <source>
        <dbReference type="ARBA" id="ARBA00022448"/>
    </source>
</evidence>
<feature type="transmembrane region" description="Helical" evidence="6">
    <location>
        <begin position="259"/>
        <end position="278"/>
    </location>
</feature>
<evidence type="ECO:0000256" key="6">
    <source>
        <dbReference type="SAM" id="Phobius"/>
    </source>
</evidence>
<keyword evidence="4 6" id="KW-1133">Transmembrane helix</keyword>
<dbReference type="InterPro" id="IPR044770">
    <property type="entry name" value="MFS_spinster-like"/>
</dbReference>
<reference evidence="8 9" key="1">
    <citation type="journal article" date="2013" name="Genome Announc.">
        <title>The Draft Genome Sequence of Sphingomonas paucimobilis Strain HER1398 (Proteobacteria), Host to the Giant PAU Phage, Indicates That It Is a Member of the Genus Sphingobacterium (Bacteroidetes).</title>
        <authorList>
            <person name="White R.A.III."/>
            <person name="Suttle C.A."/>
        </authorList>
    </citation>
    <scope>NUCLEOTIDE SEQUENCE [LARGE SCALE GENOMIC DNA]</scope>
    <source>
        <strain evidence="8 9">HER1398</strain>
    </source>
</reference>
<dbReference type="PANTHER" id="PTHR23505:SF79">
    <property type="entry name" value="PROTEIN SPINSTER"/>
    <property type="match status" value="1"/>
</dbReference>
<evidence type="ECO:0000256" key="4">
    <source>
        <dbReference type="ARBA" id="ARBA00022989"/>
    </source>
</evidence>
<evidence type="ECO:0000313" key="9">
    <source>
        <dbReference type="Proteomes" id="UP000016584"/>
    </source>
</evidence>
<dbReference type="GO" id="GO:0016020">
    <property type="term" value="C:membrane"/>
    <property type="evidence" value="ECO:0007669"/>
    <property type="project" value="UniProtKB-SubCell"/>
</dbReference>
<feature type="transmembrane region" description="Helical" evidence="6">
    <location>
        <begin position="314"/>
        <end position="330"/>
    </location>
</feature>
<feature type="transmembrane region" description="Helical" evidence="6">
    <location>
        <begin position="78"/>
        <end position="106"/>
    </location>
</feature>
<evidence type="ECO:0000256" key="5">
    <source>
        <dbReference type="ARBA" id="ARBA00023136"/>
    </source>
</evidence>
<feature type="transmembrane region" description="Helical" evidence="6">
    <location>
        <begin position="167"/>
        <end position="185"/>
    </location>
</feature>